<feature type="compositionally biased region" description="Basic and acidic residues" evidence="1">
    <location>
        <begin position="49"/>
        <end position="70"/>
    </location>
</feature>
<comment type="caution">
    <text evidence="3">The sequence shown here is derived from an EMBL/GenBank/DDBJ whole genome shotgun (WGS) entry which is preliminary data.</text>
</comment>
<evidence type="ECO:0000313" key="3">
    <source>
        <dbReference type="EMBL" id="OJD12462.1"/>
    </source>
</evidence>
<dbReference type="PANTHER" id="PTHR38694:SF1">
    <property type="entry name" value="PEROXIN DOMAIN-CONTAINING PROTEIN"/>
    <property type="match status" value="1"/>
</dbReference>
<organism evidence="3 4">
    <name type="scientific">Emergomyces pasteurianus Ep9510</name>
    <dbReference type="NCBI Taxonomy" id="1447872"/>
    <lineage>
        <taxon>Eukaryota</taxon>
        <taxon>Fungi</taxon>
        <taxon>Dikarya</taxon>
        <taxon>Ascomycota</taxon>
        <taxon>Pezizomycotina</taxon>
        <taxon>Eurotiomycetes</taxon>
        <taxon>Eurotiomycetidae</taxon>
        <taxon>Onygenales</taxon>
        <taxon>Ajellomycetaceae</taxon>
        <taxon>Emergomyces</taxon>
    </lineage>
</organism>
<feature type="compositionally biased region" description="Basic and acidic residues" evidence="1">
    <location>
        <begin position="7"/>
        <end position="20"/>
    </location>
</feature>
<evidence type="ECO:0000313" key="4">
    <source>
        <dbReference type="Proteomes" id="UP000182235"/>
    </source>
</evidence>
<feature type="region of interest" description="Disordered" evidence="1">
    <location>
        <begin position="251"/>
        <end position="284"/>
    </location>
</feature>
<gene>
    <name evidence="3" type="ORF">AJ78_06947</name>
</gene>
<keyword evidence="4" id="KW-1185">Reference proteome</keyword>
<dbReference type="EMBL" id="LGRN01000401">
    <property type="protein sequence ID" value="OJD12462.1"/>
    <property type="molecule type" value="Genomic_DNA"/>
</dbReference>
<sequence length="671" mass="73696">MATFKDPIMKHEHDTAHQQETDQVPTIKNASFIEMEHISGEEVAQKVVETNKRTDSDPQRRAPKSADESPVKGVSNEDLWMLLRRFDKQVHHVRAIPAPPPDGFDLYRSEEEVFSPDTLRATIERFYATVVIGLTNFAKHLARLRSWKETRRTAVFCAIYFASWLMDLMVLTFSSMLLALVLYPAARELLFPSAPMSLVDSDSGGIQKPKAGILGSKDTLTGAPENFKGEAVEQEASNLVSGASRLAIESAAGKHEQDEPADTTEGRSSSIPDPTSIASKSADAAIAARGGIPGEEYDKTKEPMMKIMQQKAMQMMGVIGDISDTYERISNALSPKPPFTSSWARIRIAVLCALAAAVLLIPSYILIKTSTLFVGVGLFGDPAITRAAKLLDRLDIRRIILQANPILRGVPTNAQLTLTLLRIGEAKGGPLPPPPVSLKPKPSEPVSITEKELPLGSSDNEIQPALTRESSEHERESQINAKPEKKKWASSIISFFRGATAAGVEAERTFDRTKAAMGSPAAKKRVGILRKKCQFPQPGSITTFEARYKGQKGAMVIPAYPFSSSEEPPLLYFTTEPGLQYEDQSTEEGKEKGTVLFSIPINEIRELKKTSGMGWKGKLLVGWSQPNKEVINGLVVMGSNPDQQYQLTAITRRNALFNRLIAMTGTFWESC</sequence>
<dbReference type="VEuPathDB" id="FungiDB:AJ78_06947"/>
<dbReference type="Proteomes" id="UP000182235">
    <property type="component" value="Unassembled WGS sequence"/>
</dbReference>
<dbReference type="Pfam" id="PF11696">
    <property type="entry name" value="DUF3292"/>
    <property type="match status" value="1"/>
</dbReference>
<keyword evidence="2" id="KW-1133">Transmembrane helix</keyword>
<dbReference type="AlphaFoldDB" id="A0A1J9P8R8"/>
<feature type="transmembrane region" description="Helical" evidence="2">
    <location>
        <begin position="153"/>
        <end position="186"/>
    </location>
</feature>
<dbReference type="InterPro" id="IPR021709">
    <property type="entry name" value="DUF3292"/>
</dbReference>
<protein>
    <submittedName>
        <fullName evidence="3">Uncharacterized protein</fullName>
    </submittedName>
</protein>
<reference evidence="3 4" key="1">
    <citation type="submission" date="2015-07" db="EMBL/GenBank/DDBJ databases">
        <title>Emmonsia species relationships and genome sequence.</title>
        <authorList>
            <consortium name="The Broad Institute Genomics Platform"/>
            <person name="Cuomo C.A."/>
            <person name="Munoz J.F."/>
            <person name="Imamovic A."/>
            <person name="Priest M.E."/>
            <person name="Young S."/>
            <person name="Clay O.K."/>
            <person name="McEwen J.G."/>
        </authorList>
    </citation>
    <scope>NUCLEOTIDE SEQUENCE [LARGE SCALE GENOMIC DNA]</scope>
    <source>
        <strain evidence="3 4">UAMH 9510</strain>
    </source>
</reference>
<dbReference type="OrthoDB" id="1708389at2759"/>
<feature type="region of interest" description="Disordered" evidence="1">
    <location>
        <begin position="431"/>
        <end position="483"/>
    </location>
</feature>
<keyword evidence="2" id="KW-0472">Membrane</keyword>
<evidence type="ECO:0000256" key="1">
    <source>
        <dbReference type="SAM" id="MobiDB-lite"/>
    </source>
</evidence>
<name>A0A1J9P8R8_9EURO</name>
<accession>A0A1J9P8R8</accession>
<proteinExistence type="predicted"/>
<feature type="region of interest" description="Disordered" evidence="1">
    <location>
        <begin position="1"/>
        <end position="25"/>
    </location>
</feature>
<feature type="compositionally biased region" description="Basic and acidic residues" evidence="1">
    <location>
        <begin position="469"/>
        <end position="483"/>
    </location>
</feature>
<keyword evidence="2" id="KW-0812">Transmembrane</keyword>
<feature type="region of interest" description="Disordered" evidence="1">
    <location>
        <begin position="49"/>
        <end position="72"/>
    </location>
</feature>
<dbReference type="PANTHER" id="PTHR38694">
    <property type="entry name" value="CONSERVED EXPRESSED PROTEIN"/>
    <property type="match status" value="1"/>
</dbReference>
<evidence type="ECO:0000256" key="2">
    <source>
        <dbReference type="SAM" id="Phobius"/>
    </source>
</evidence>
<dbReference type="STRING" id="1447872.A0A1J9P8R8"/>